<evidence type="ECO:0000313" key="5">
    <source>
        <dbReference type="Proteomes" id="UP000007431"/>
    </source>
</evidence>
<dbReference type="GO" id="GO:0008154">
    <property type="term" value="P:actin polymerization or depolymerization"/>
    <property type="evidence" value="ECO:0007669"/>
    <property type="project" value="TreeGrafter"/>
</dbReference>
<keyword evidence="5" id="KW-1185">Reference proteome</keyword>
<dbReference type="InterPro" id="IPR007122">
    <property type="entry name" value="Villin/Gelsolin"/>
</dbReference>
<organism evidence="5">
    <name type="scientific">Schizophyllum commune (strain H4-8 / FGSC 9210)</name>
    <name type="common">Split gill fungus</name>
    <dbReference type="NCBI Taxonomy" id="578458"/>
    <lineage>
        <taxon>Eukaryota</taxon>
        <taxon>Fungi</taxon>
        <taxon>Dikarya</taxon>
        <taxon>Basidiomycota</taxon>
        <taxon>Agaricomycotina</taxon>
        <taxon>Agaricomycetes</taxon>
        <taxon>Agaricomycetidae</taxon>
        <taxon>Agaricales</taxon>
        <taxon>Schizophyllaceae</taxon>
        <taxon>Schizophyllum</taxon>
    </lineage>
</organism>
<dbReference type="Pfam" id="PF20789">
    <property type="entry name" value="4HBT_3C"/>
    <property type="match status" value="1"/>
</dbReference>
<reference evidence="4 5" key="1">
    <citation type="journal article" date="2010" name="Nat. Biotechnol.">
        <title>Genome sequence of the model mushroom Schizophyllum commune.</title>
        <authorList>
            <person name="Ohm R.A."/>
            <person name="de Jong J.F."/>
            <person name="Lugones L.G."/>
            <person name="Aerts A."/>
            <person name="Kothe E."/>
            <person name="Stajich J.E."/>
            <person name="de Vries R.P."/>
            <person name="Record E."/>
            <person name="Levasseur A."/>
            <person name="Baker S.E."/>
            <person name="Bartholomew K.A."/>
            <person name="Coutinho P.M."/>
            <person name="Erdmann S."/>
            <person name="Fowler T.J."/>
            <person name="Gathman A.C."/>
            <person name="Lombard V."/>
            <person name="Henrissat B."/>
            <person name="Knabe N."/>
            <person name="Kuees U."/>
            <person name="Lilly W.W."/>
            <person name="Lindquist E."/>
            <person name="Lucas S."/>
            <person name="Magnuson J.K."/>
            <person name="Piumi F."/>
            <person name="Raudaskoski M."/>
            <person name="Salamov A."/>
            <person name="Schmutz J."/>
            <person name="Schwarze F.W.M.R."/>
            <person name="vanKuyk P.A."/>
            <person name="Horton J.S."/>
            <person name="Grigoriev I.V."/>
            <person name="Woesten H.A.B."/>
        </authorList>
    </citation>
    <scope>NUCLEOTIDE SEQUENCE [LARGE SCALE GENOMIC DNA]</scope>
    <source>
        <strain evidence="5">H4-8 / FGSC 9210</strain>
    </source>
</reference>
<dbReference type="GO" id="GO:0015629">
    <property type="term" value="C:actin cytoskeleton"/>
    <property type="evidence" value="ECO:0007669"/>
    <property type="project" value="TreeGrafter"/>
</dbReference>
<evidence type="ECO:0000259" key="2">
    <source>
        <dbReference type="Pfam" id="PF13622"/>
    </source>
</evidence>
<dbReference type="eggNOG" id="KOG0443">
    <property type="taxonomic scope" value="Eukaryota"/>
</dbReference>
<dbReference type="InterPro" id="IPR007123">
    <property type="entry name" value="Gelsolin-like_dom"/>
</dbReference>
<dbReference type="PANTHER" id="PTHR11977">
    <property type="entry name" value="VILLIN"/>
    <property type="match status" value="1"/>
</dbReference>
<feature type="domain" description="Gelsolin-like" evidence="1">
    <location>
        <begin position="300"/>
        <end position="380"/>
    </location>
</feature>
<dbReference type="InterPro" id="IPR029069">
    <property type="entry name" value="HotDog_dom_sf"/>
</dbReference>
<gene>
    <name evidence="4" type="ORF">SCHCODRAFT_256659</name>
</gene>
<dbReference type="GO" id="GO:0005737">
    <property type="term" value="C:cytoplasm"/>
    <property type="evidence" value="ECO:0007669"/>
    <property type="project" value="TreeGrafter"/>
</dbReference>
<evidence type="ECO:0000259" key="3">
    <source>
        <dbReference type="Pfam" id="PF20789"/>
    </source>
</evidence>
<dbReference type="Proteomes" id="UP000007431">
    <property type="component" value="Unassembled WGS sequence"/>
</dbReference>
<dbReference type="CDD" id="cd11290">
    <property type="entry name" value="gelsolin_S1_like"/>
    <property type="match status" value="1"/>
</dbReference>
<dbReference type="SUPFAM" id="SSF54637">
    <property type="entry name" value="Thioesterase/thiol ester dehydrase-isomerase"/>
    <property type="match status" value="1"/>
</dbReference>
<dbReference type="Gene3D" id="2.40.160.210">
    <property type="entry name" value="Acyl-CoA thioesterase, double hotdog domain"/>
    <property type="match status" value="1"/>
</dbReference>
<dbReference type="InterPro" id="IPR049449">
    <property type="entry name" value="TesB_ACOT8-like_N"/>
</dbReference>
<dbReference type="InParanoid" id="D8PXX0"/>
<feature type="domain" description="Gelsolin-like" evidence="1">
    <location>
        <begin position="66"/>
        <end position="144"/>
    </location>
</feature>
<sequence>MAHLTKPQTYNIEDTNIALLGSDLEKNVREHAGDKELAWSAANLDEPGIRIWRIEQFHVVEWPKERYGSFYDGDSYIILHYPKTYKKTPESESVSYDLHFWLGSNTTQDEAGTAAYKTVELDDHLHGLPVQYREVQDLESARLISYFPRFLVLRGGVATGFRHVSEAPPPDVRRLYRVTLSRAGAKFHLVVREVPAEAESLVAGDVFVLDMGARVWQLNTKASAGKEKFKAAEFAQSLVNERQGQCEVTVYDEGGPGAGIFLAEFGDGTTLREQVPEEDSGIPPTLYRLSDASGDVVFEKVEPVSESSLHTDDAFLLDYSLAKERPAIFVWIGKGASLHERRLVVQYAQRFLNEHKAEGRVRAGIPIIKMVEGNESDEFIRVLAGEHQAVRLTSVAQELFRESGDSDVYAGSVPRDWTVGNVAHGGFTLSLIVQAAILHQRKTAHSEIVHVSAHFLQAVTVDACEVHVKRLRVGKSYANVLAELLQNRQQRILVHLIFGVSSPSPQMTLEPPSPFARRIPLHHHPRNATIRHLPGKMSYAQHLTWAPDPTILARNAAESPSRTRTGGVGGGGFEWGGWMQLKDPKERITSAFLCFIADVFLGSPALWAFNARDKCAMNETNWFPTLNMAVQYVFPIPPEDSPHHARRTVGVYFSGRFVNDGRHDATVEVWTAPAELGEGDENLDWREPQRCLATATHFALVVPFSVNQAKGGKVAKL</sequence>
<feature type="domain" description="Acyl-CoA thioesterase-like C-terminal" evidence="3">
    <location>
        <begin position="565"/>
        <end position="672"/>
    </location>
</feature>
<dbReference type="Pfam" id="PF13622">
    <property type="entry name" value="4HBT_3"/>
    <property type="match status" value="1"/>
</dbReference>
<dbReference type="PANTHER" id="PTHR11977:SF130">
    <property type="entry name" value="SEVERIN"/>
    <property type="match status" value="1"/>
</dbReference>
<accession>D8PXX0</accession>
<dbReference type="SMART" id="SM00262">
    <property type="entry name" value="GEL"/>
    <property type="match status" value="3"/>
</dbReference>
<evidence type="ECO:0000259" key="1">
    <source>
        <dbReference type="Pfam" id="PF00626"/>
    </source>
</evidence>
<dbReference type="VEuPathDB" id="FungiDB:SCHCODRAFT_02676546"/>
<dbReference type="GO" id="GO:0051015">
    <property type="term" value="F:actin filament binding"/>
    <property type="evidence" value="ECO:0007669"/>
    <property type="project" value="InterPro"/>
</dbReference>
<dbReference type="HOGENOM" id="CLU_385499_0_0_1"/>
<evidence type="ECO:0000313" key="4">
    <source>
        <dbReference type="EMBL" id="EFI99150.1"/>
    </source>
</evidence>
<dbReference type="InterPro" id="IPR042171">
    <property type="entry name" value="Acyl-CoA_hotdog"/>
</dbReference>
<protein>
    <recommendedName>
        <fullName evidence="6">Gelsolin-like domain-containing protein</fullName>
    </recommendedName>
</protein>
<dbReference type="SUPFAM" id="SSF55753">
    <property type="entry name" value="Actin depolymerizing proteins"/>
    <property type="match status" value="3"/>
</dbReference>
<dbReference type="STRING" id="578458.D8PXX0"/>
<dbReference type="AlphaFoldDB" id="D8PXX0"/>
<proteinExistence type="predicted"/>
<feature type="domain" description="Gelsolin-like" evidence="1">
    <location>
        <begin position="191"/>
        <end position="255"/>
    </location>
</feature>
<dbReference type="PRINTS" id="PR00597">
    <property type="entry name" value="GELSOLIN"/>
</dbReference>
<dbReference type="InterPro" id="IPR029006">
    <property type="entry name" value="ADF-H/Gelsolin-like_dom_sf"/>
</dbReference>
<dbReference type="EMBL" id="GL377304">
    <property type="protein sequence ID" value="EFI99150.1"/>
    <property type="molecule type" value="Genomic_DNA"/>
</dbReference>
<feature type="domain" description="Acyl-CoA thioesterase-like N-terminal HotDog" evidence="2">
    <location>
        <begin position="414"/>
        <end position="491"/>
    </location>
</feature>
<name>D8PXX0_SCHCM</name>
<dbReference type="Pfam" id="PF00626">
    <property type="entry name" value="Gelsolin"/>
    <property type="match status" value="3"/>
</dbReference>
<dbReference type="InterPro" id="IPR049450">
    <property type="entry name" value="ACOT8-like_C"/>
</dbReference>
<dbReference type="Gene3D" id="3.40.20.10">
    <property type="entry name" value="Severin"/>
    <property type="match status" value="3"/>
</dbReference>
<evidence type="ECO:0008006" key="6">
    <source>
        <dbReference type="Google" id="ProtNLM"/>
    </source>
</evidence>